<dbReference type="Pfam" id="PF00067">
    <property type="entry name" value="p450"/>
    <property type="match status" value="1"/>
</dbReference>
<dbReference type="InterPro" id="IPR001128">
    <property type="entry name" value="Cyt_P450"/>
</dbReference>
<dbReference type="SUPFAM" id="SSF48264">
    <property type="entry name" value="Cytochrome P450"/>
    <property type="match status" value="1"/>
</dbReference>
<name>A0A7S3LKK5_9STRA</name>
<sequence length="173" mass="20293">MKAEINEVVKRIPEDFTVQNLRSLRTVNSLFHEVARYYTAFPTQTLEVRYDEGFTFKSCNVTVPKGWHIILSRIDGAVRKPGNDYDSLENPFEKFQPDRYLHGDYNEEEIYWYLFSEKGVRECPGKMLAKLEFAAFMVIFTKMCGTFSIDKPIDSIPWKSGRLPPEEYRLTIQ</sequence>
<dbReference type="GO" id="GO:0005506">
    <property type="term" value="F:iron ion binding"/>
    <property type="evidence" value="ECO:0007669"/>
    <property type="project" value="InterPro"/>
</dbReference>
<dbReference type="Gene3D" id="1.10.630.10">
    <property type="entry name" value="Cytochrome P450"/>
    <property type="match status" value="1"/>
</dbReference>
<dbReference type="AlphaFoldDB" id="A0A7S3LKK5"/>
<gene>
    <name evidence="1" type="ORF">ASTO00021_LOCUS3182</name>
</gene>
<accession>A0A7S3LKK5</accession>
<dbReference type="GO" id="GO:0004497">
    <property type="term" value="F:monooxygenase activity"/>
    <property type="evidence" value="ECO:0007669"/>
    <property type="project" value="InterPro"/>
</dbReference>
<protein>
    <submittedName>
        <fullName evidence="1">Uncharacterized protein</fullName>
    </submittedName>
</protein>
<dbReference type="InterPro" id="IPR036396">
    <property type="entry name" value="Cyt_P450_sf"/>
</dbReference>
<proteinExistence type="predicted"/>
<evidence type="ECO:0000313" key="1">
    <source>
        <dbReference type="EMBL" id="CAE0432864.1"/>
    </source>
</evidence>
<reference evidence="1" key="1">
    <citation type="submission" date="2021-01" db="EMBL/GenBank/DDBJ databases">
        <authorList>
            <person name="Corre E."/>
            <person name="Pelletier E."/>
            <person name="Niang G."/>
            <person name="Scheremetjew M."/>
            <person name="Finn R."/>
            <person name="Kale V."/>
            <person name="Holt S."/>
            <person name="Cochrane G."/>
            <person name="Meng A."/>
            <person name="Brown T."/>
            <person name="Cohen L."/>
        </authorList>
    </citation>
    <scope>NUCLEOTIDE SEQUENCE</scope>
    <source>
        <strain evidence="1">GSBS06</strain>
    </source>
</reference>
<dbReference type="GO" id="GO:0016705">
    <property type="term" value="F:oxidoreductase activity, acting on paired donors, with incorporation or reduction of molecular oxygen"/>
    <property type="evidence" value="ECO:0007669"/>
    <property type="project" value="InterPro"/>
</dbReference>
<organism evidence="1">
    <name type="scientific">Aplanochytrium stocchinoi</name>
    <dbReference type="NCBI Taxonomy" id="215587"/>
    <lineage>
        <taxon>Eukaryota</taxon>
        <taxon>Sar</taxon>
        <taxon>Stramenopiles</taxon>
        <taxon>Bigyra</taxon>
        <taxon>Labyrinthulomycetes</taxon>
        <taxon>Thraustochytrida</taxon>
        <taxon>Thraustochytriidae</taxon>
        <taxon>Aplanochytrium</taxon>
    </lineage>
</organism>
<dbReference type="EMBL" id="HBIN01004495">
    <property type="protein sequence ID" value="CAE0432864.1"/>
    <property type="molecule type" value="Transcribed_RNA"/>
</dbReference>
<dbReference type="GO" id="GO:0020037">
    <property type="term" value="F:heme binding"/>
    <property type="evidence" value="ECO:0007669"/>
    <property type="project" value="InterPro"/>
</dbReference>